<dbReference type="Gene3D" id="3.40.50.1110">
    <property type="entry name" value="SGNH hydrolase"/>
    <property type="match status" value="1"/>
</dbReference>
<dbReference type="EMBL" id="NEDP02005467">
    <property type="protein sequence ID" value="OWF40400.1"/>
    <property type="molecule type" value="Genomic_DNA"/>
</dbReference>
<evidence type="ECO:0000313" key="2">
    <source>
        <dbReference type="Proteomes" id="UP000242188"/>
    </source>
</evidence>
<accession>A0A210PV76</accession>
<gene>
    <name evidence="1" type="ORF">KP79_PYT16133</name>
</gene>
<proteinExistence type="predicted"/>
<organism evidence="1 2">
    <name type="scientific">Mizuhopecten yessoensis</name>
    <name type="common">Japanese scallop</name>
    <name type="synonym">Patinopecten yessoensis</name>
    <dbReference type="NCBI Taxonomy" id="6573"/>
    <lineage>
        <taxon>Eukaryota</taxon>
        <taxon>Metazoa</taxon>
        <taxon>Spiralia</taxon>
        <taxon>Lophotrochozoa</taxon>
        <taxon>Mollusca</taxon>
        <taxon>Bivalvia</taxon>
        <taxon>Autobranchia</taxon>
        <taxon>Pteriomorphia</taxon>
        <taxon>Pectinida</taxon>
        <taxon>Pectinoidea</taxon>
        <taxon>Pectinidae</taxon>
        <taxon>Mizuhopecten</taxon>
    </lineage>
</organism>
<dbReference type="InterPro" id="IPR036514">
    <property type="entry name" value="SGNH_hydro_sf"/>
</dbReference>
<dbReference type="SUPFAM" id="SSF52266">
    <property type="entry name" value="SGNH hydrolase"/>
    <property type="match status" value="1"/>
</dbReference>
<name>A0A210PV76_MIZYE</name>
<keyword evidence="2" id="KW-1185">Reference proteome</keyword>
<sequence>MHQPTLKKALAAAPDIVFITIGGNDIEAESKPRDIFNGIVSLVETLRGSGATRLQKSFLGSSTTVFDRQRNKIFDRHRNKISAILRKEYDNDCVRFPDIILYTLTQYASRIRRCLHSS</sequence>
<comment type="caution">
    <text evidence="1">The sequence shown here is derived from an EMBL/GenBank/DDBJ whole genome shotgun (WGS) entry which is preliminary data.</text>
</comment>
<protein>
    <submittedName>
        <fullName evidence="1">Uncharacterized protein</fullName>
    </submittedName>
</protein>
<dbReference type="AlphaFoldDB" id="A0A210PV76"/>
<reference evidence="1 2" key="1">
    <citation type="journal article" date="2017" name="Nat. Ecol. Evol.">
        <title>Scallop genome provides insights into evolution of bilaterian karyotype and development.</title>
        <authorList>
            <person name="Wang S."/>
            <person name="Zhang J."/>
            <person name="Jiao W."/>
            <person name="Li J."/>
            <person name="Xun X."/>
            <person name="Sun Y."/>
            <person name="Guo X."/>
            <person name="Huan P."/>
            <person name="Dong B."/>
            <person name="Zhang L."/>
            <person name="Hu X."/>
            <person name="Sun X."/>
            <person name="Wang J."/>
            <person name="Zhao C."/>
            <person name="Wang Y."/>
            <person name="Wang D."/>
            <person name="Huang X."/>
            <person name="Wang R."/>
            <person name="Lv J."/>
            <person name="Li Y."/>
            <person name="Zhang Z."/>
            <person name="Liu B."/>
            <person name="Lu W."/>
            <person name="Hui Y."/>
            <person name="Liang J."/>
            <person name="Zhou Z."/>
            <person name="Hou R."/>
            <person name="Li X."/>
            <person name="Liu Y."/>
            <person name="Li H."/>
            <person name="Ning X."/>
            <person name="Lin Y."/>
            <person name="Zhao L."/>
            <person name="Xing Q."/>
            <person name="Dou J."/>
            <person name="Li Y."/>
            <person name="Mao J."/>
            <person name="Guo H."/>
            <person name="Dou H."/>
            <person name="Li T."/>
            <person name="Mu C."/>
            <person name="Jiang W."/>
            <person name="Fu Q."/>
            <person name="Fu X."/>
            <person name="Miao Y."/>
            <person name="Liu J."/>
            <person name="Yu Q."/>
            <person name="Li R."/>
            <person name="Liao H."/>
            <person name="Li X."/>
            <person name="Kong Y."/>
            <person name="Jiang Z."/>
            <person name="Chourrout D."/>
            <person name="Li R."/>
            <person name="Bao Z."/>
        </authorList>
    </citation>
    <scope>NUCLEOTIDE SEQUENCE [LARGE SCALE GENOMIC DNA]</scope>
    <source>
        <strain evidence="1 2">PY_sf001</strain>
    </source>
</reference>
<evidence type="ECO:0000313" key="1">
    <source>
        <dbReference type="EMBL" id="OWF40400.1"/>
    </source>
</evidence>
<dbReference type="Proteomes" id="UP000242188">
    <property type="component" value="Unassembled WGS sequence"/>
</dbReference>